<feature type="transmembrane region" description="Helical" evidence="18">
    <location>
        <begin position="758"/>
        <end position="781"/>
    </location>
</feature>
<evidence type="ECO:0000256" key="12">
    <source>
        <dbReference type="ARBA" id="ARBA00022989"/>
    </source>
</evidence>
<feature type="domain" description="Sodium/calcium exchanger membrane region" evidence="20">
    <location>
        <begin position="140"/>
        <end position="286"/>
    </location>
</feature>
<evidence type="ECO:0000313" key="21">
    <source>
        <dbReference type="EMBL" id="KAJ6223504.1"/>
    </source>
</evidence>
<feature type="transmembrane region" description="Helical" evidence="18">
    <location>
        <begin position="241"/>
        <end position="260"/>
    </location>
</feature>
<feature type="transmembrane region" description="Helical" evidence="18">
    <location>
        <begin position="890"/>
        <end position="909"/>
    </location>
</feature>
<evidence type="ECO:0000256" key="15">
    <source>
        <dbReference type="ARBA" id="ARBA00023136"/>
    </source>
</evidence>
<dbReference type="InterPro" id="IPR002591">
    <property type="entry name" value="Phosphodiest/P_Trfase"/>
</dbReference>
<feature type="signal peptide" evidence="19">
    <location>
        <begin position="1"/>
        <end position="23"/>
    </location>
</feature>
<evidence type="ECO:0000256" key="18">
    <source>
        <dbReference type="SAM" id="Phobius"/>
    </source>
</evidence>
<dbReference type="PANTHER" id="PTHR10846:SF73">
    <property type="entry name" value="SODIUM_CALCIUM EXCHANGER MEMBRANE REGION DOMAIN-CONTAINING PROTEIN"/>
    <property type="match status" value="1"/>
</dbReference>
<keyword evidence="12 18" id="KW-1133">Transmembrane helix</keyword>
<dbReference type="GO" id="GO:0005886">
    <property type="term" value="C:plasma membrane"/>
    <property type="evidence" value="ECO:0007669"/>
    <property type="project" value="TreeGrafter"/>
</dbReference>
<dbReference type="FunFam" id="1.20.1420.30:FF:000009">
    <property type="entry name" value="sodium/potassium/calcium exchanger 5 isoform X2"/>
    <property type="match status" value="1"/>
</dbReference>
<feature type="compositionally biased region" description="Polar residues" evidence="17">
    <location>
        <begin position="591"/>
        <end position="605"/>
    </location>
</feature>
<dbReference type="Proteomes" id="UP001142055">
    <property type="component" value="Chromosome 1"/>
</dbReference>
<dbReference type="Gene3D" id="3.40.720.10">
    <property type="entry name" value="Alkaline Phosphatase, subunit A"/>
    <property type="match status" value="1"/>
</dbReference>
<dbReference type="Pfam" id="PF01663">
    <property type="entry name" value="Phosphodiest"/>
    <property type="match status" value="1"/>
</dbReference>
<sequence length="1508" mass="167345">MIVWKKIIVLVLSFITLIDLNCAQNETILVTTTQPLLLSTTLMNNDTLPMDLNENSTSAEISLNLYETTQVSSSFDNGTTSMSLSFKNESFGANDSSTLQPSDFIISERMNETISNQNKKKMWDFMSDDVRNNGGVIIHFLLLAYVCLALGIVCDIYFLSSLEFISNGLKLPSDIAGATFMAMGTSAPELFTSLIGVFISEDDIGTGTILGSAVFNIIFIPAVCGFAVWKWCSFQPKVSKFAILRDTIFYLITITALLLAMKDNEIDWIESLAMLGLFVIYLIIMYFNAQIGELLINEQTDSDSSKCSSTESSEETPLLNNTNAILVTGGKGDGTMEWNVDSNGVGETRRRYSSTTGEGEPEEDNWIESYRWTKYLMFPVLLAFKLTLPKATKYCFAMTFIMSIVWISLLTYVAVWLVTIIGYTLSIPETISGLTLLAAGTSIPELISSVLVVKRAGLADMALCNSLGSNIFDILVCLGLPWFLKSMVSIINLGSIDPELTMVAIQSEGLPFTTFALLLTVVGLLGTLSMFKWRLGLGVGITCTTIYAIFLIVSTIVNETHNVVPSTSSNLSIEEQLLPETTTTLDLESVADSTSPSSELQNVNQTDSSISSSSTIGSTFSSQSSIETTTATTTTTTSVPLTSVSTLGTNSNSTNSSSSTISLGPIQYDPSQIIVLGSKIQSLAKNASKLVLKYVQKPPSQTDDTKFKSKQQKQTELNFTKFIPKYFSKAVGINETSEIKIEKFKDFMPDHIRENGGVIVHIILLIYVCLSLGLICDLYFLTSIEYIGNTLKLPADIAGATFMALGTSAPELFVALIGVFIAEDDIGTSTILGSAVFNLIFVPGVCGFAIYLSDLKYPKINKYSILRDAIFYMIAITTLMLALKDNEIDWLESVCMLSVFCIYLYILYLNAQLGELVEFDEDEDGETSESGSDNTSESGRSECTPLLSEQPSVAFTRSEKHNFTKSADWIEHGRLRNGSLRTAPFARTNSIRTSSIRNGSMLGLPNGYQPIEAKCDTPAKCPPQHEEPNGMPENWAESHWLLQIITFPIVLLIKITVPKPNKQNYFLTFVISILWISMFTYSAVWLVTVIGNTFKLPDTVIGLTILAAGASIPEVISSVIVVKRAGLANMALCNLFGSNIFDILICLGLPWLIKNCINMYQAGNAELITSVVIVKSNEDDTAPLKPSSTNDEDDDDEVKSQIAHKLLIILIDGLRYDYITRDLAALKGFNRIMKHGVRAKIVQPVQPTMSYSNYYSIVTGLYPESHGFIANQMRDRDTGEIFLGGPHPNASNLHWWTEAEPLWTTAEKHRIKTAIFGWDGCQANGTDPETNKRRPPVYHCEPYDGYPGSRKERERLRFRLERIVDDFQRHKYRLAMVYYEAIDFMGHKYGPQSKMTKQAVRDIDEILYDLHDRIIKADLDDEYKTIELDDYVDMNDIELVLGMGSSMQLMAERGKHSEIFKTLQQANIKGLNVYEKSSIPERFHLKEDRDLLPIYLTVDKGYRIIPVS</sequence>
<name>A0A9Q0MDL0_BLOTA</name>
<keyword evidence="14" id="KW-0406">Ion transport</keyword>
<evidence type="ECO:0000256" key="10">
    <source>
        <dbReference type="ARBA" id="ARBA00022847"/>
    </source>
</evidence>
<keyword evidence="13" id="KW-0915">Sodium</keyword>
<keyword evidence="3" id="KW-0813">Transport</keyword>
<keyword evidence="16" id="KW-0739">Sodium transport</keyword>
<keyword evidence="11" id="KW-0630">Potassium</keyword>
<feature type="compositionally biased region" description="Low complexity" evidence="17">
    <location>
        <begin position="606"/>
        <end position="662"/>
    </location>
</feature>
<feature type="region of interest" description="Disordered" evidence="17">
    <location>
        <begin position="589"/>
        <end position="662"/>
    </location>
</feature>
<evidence type="ECO:0000256" key="2">
    <source>
        <dbReference type="ARBA" id="ARBA00005364"/>
    </source>
</evidence>
<feature type="transmembrane region" description="Helical" evidence="18">
    <location>
        <begin position="1065"/>
        <end position="1088"/>
    </location>
</feature>
<evidence type="ECO:0000256" key="5">
    <source>
        <dbReference type="ARBA" id="ARBA00022538"/>
    </source>
</evidence>
<dbReference type="InterPro" id="IPR004837">
    <property type="entry name" value="NaCa_Exmemb"/>
</dbReference>
<keyword evidence="15 18" id="KW-0472">Membrane</keyword>
<evidence type="ECO:0000256" key="14">
    <source>
        <dbReference type="ARBA" id="ARBA00023065"/>
    </source>
</evidence>
<feature type="transmembrane region" description="Helical" evidence="18">
    <location>
        <begin position="834"/>
        <end position="853"/>
    </location>
</feature>
<protein>
    <recommendedName>
        <fullName evidence="20">Sodium/calcium exchanger membrane region domain-containing protein</fullName>
    </recommendedName>
</protein>
<dbReference type="GO" id="GO:0006874">
    <property type="term" value="P:intracellular calcium ion homeostasis"/>
    <property type="evidence" value="ECO:0007669"/>
    <property type="project" value="TreeGrafter"/>
</dbReference>
<keyword evidence="10" id="KW-0769">Symport</keyword>
<evidence type="ECO:0000256" key="17">
    <source>
        <dbReference type="SAM" id="MobiDB-lite"/>
    </source>
</evidence>
<evidence type="ECO:0000256" key="6">
    <source>
        <dbReference type="ARBA" id="ARBA00022568"/>
    </source>
</evidence>
<dbReference type="InterPro" id="IPR004481">
    <property type="entry name" value="K/Na/Ca-exchanger"/>
</dbReference>
<evidence type="ECO:0000256" key="1">
    <source>
        <dbReference type="ARBA" id="ARBA00004141"/>
    </source>
</evidence>
<feature type="domain" description="Sodium/calcium exchanger membrane region" evidence="20">
    <location>
        <begin position="398"/>
        <end position="555"/>
    </location>
</feature>
<feature type="transmembrane region" description="Helical" evidence="18">
    <location>
        <begin position="1100"/>
        <end position="1122"/>
    </location>
</feature>
<dbReference type="GO" id="GO:0008273">
    <property type="term" value="F:calcium, potassium:sodium antiporter activity"/>
    <property type="evidence" value="ECO:0007669"/>
    <property type="project" value="TreeGrafter"/>
</dbReference>
<dbReference type="GO" id="GO:0015293">
    <property type="term" value="F:symporter activity"/>
    <property type="evidence" value="ECO:0007669"/>
    <property type="project" value="UniProtKB-KW"/>
</dbReference>
<evidence type="ECO:0000256" key="4">
    <source>
        <dbReference type="ARBA" id="ARBA00022449"/>
    </source>
</evidence>
<dbReference type="InterPro" id="IPR017850">
    <property type="entry name" value="Alkaline_phosphatase_core_sf"/>
</dbReference>
<comment type="caution">
    <text evidence="21">The sequence shown here is derived from an EMBL/GenBank/DDBJ whole genome shotgun (WGS) entry which is preliminary data.</text>
</comment>
<dbReference type="OMA" id="KDNEIDW"/>
<feature type="transmembrane region" description="Helical" evidence="18">
    <location>
        <begin position="431"/>
        <end position="453"/>
    </location>
</feature>
<evidence type="ECO:0000256" key="3">
    <source>
        <dbReference type="ARBA" id="ARBA00022448"/>
    </source>
</evidence>
<feature type="transmembrane region" description="Helical" evidence="18">
    <location>
        <begin position="802"/>
        <end position="822"/>
    </location>
</feature>
<evidence type="ECO:0000256" key="7">
    <source>
        <dbReference type="ARBA" id="ARBA00022692"/>
    </source>
</evidence>
<dbReference type="SUPFAM" id="SSF53649">
    <property type="entry name" value="Alkaline phosphatase-like"/>
    <property type="match status" value="1"/>
</dbReference>
<feature type="transmembrane region" description="Helical" evidence="18">
    <location>
        <begin position="509"/>
        <end position="528"/>
    </location>
</feature>
<feature type="transmembrane region" description="Helical" evidence="18">
    <location>
        <begin position="865"/>
        <end position="884"/>
    </location>
</feature>
<reference evidence="21" key="1">
    <citation type="submission" date="2022-12" db="EMBL/GenBank/DDBJ databases">
        <title>Genome assemblies of Blomia tropicalis.</title>
        <authorList>
            <person name="Cui Y."/>
        </authorList>
    </citation>
    <scope>NUCLEOTIDE SEQUENCE</scope>
    <source>
        <tissue evidence="21">Adult mites</tissue>
    </source>
</reference>
<dbReference type="Pfam" id="PF01699">
    <property type="entry name" value="Na_Ca_ex"/>
    <property type="match status" value="4"/>
</dbReference>
<dbReference type="Gene3D" id="1.20.1420.30">
    <property type="entry name" value="NCX, central ion-binding region"/>
    <property type="match status" value="4"/>
</dbReference>
<dbReference type="NCBIfam" id="TIGR00367">
    <property type="entry name" value="calcium/sodium antiporter"/>
    <property type="match status" value="2"/>
</dbReference>
<organism evidence="21 22">
    <name type="scientific">Blomia tropicalis</name>
    <name type="common">Mite</name>
    <dbReference type="NCBI Taxonomy" id="40697"/>
    <lineage>
        <taxon>Eukaryota</taxon>
        <taxon>Metazoa</taxon>
        <taxon>Ecdysozoa</taxon>
        <taxon>Arthropoda</taxon>
        <taxon>Chelicerata</taxon>
        <taxon>Arachnida</taxon>
        <taxon>Acari</taxon>
        <taxon>Acariformes</taxon>
        <taxon>Sarcoptiformes</taxon>
        <taxon>Astigmata</taxon>
        <taxon>Glycyphagoidea</taxon>
        <taxon>Echimyopodidae</taxon>
        <taxon>Blomia</taxon>
    </lineage>
</organism>
<feature type="transmembrane region" description="Helical" evidence="18">
    <location>
        <begin position="1134"/>
        <end position="1153"/>
    </location>
</feature>
<dbReference type="Gene3D" id="3.30.1360.180">
    <property type="match status" value="1"/>
</dbReference>
<dbReference type="InterPro" id="IPR044880">
    <property type="entry name" value="NCX_ion-bd_dom_sf"/>
</dbReference>
<evidence type="ECO:0000256" key="19">
    <source>
        <dbReference type="SAM" id="SignalP"/>
    </source>
</evidence>
<keyword evidence="22" id="KW-1185">Reference proteome</keyword>
<feature type="chain" id="PRO_5040267621" description="Sodium/calcium exchanger membrane region domain-containing protein" evidence="19">
    <location>
        <begin position="24"/>
        <end position="1508"/>
    </location>
</feature>
<feature type="transmembrane region" description="Helical" evidence="18">
    <location>
        <begin position="272"/>
        <end position="289"/>
    </location>
</feature>
<evidence type="ECO:0000313" key="22">
    <source>
        <dbReference type="Proteomes" id="UP001142055"/>
    </source>
</evidence>
<keyword evidence="5" id="KW-0633">Potassium transport</keyword>
<dbReference type="GO" id="GO:0005262">
    <property type="term" value="F:calcium channel activity"/>
    <property type="evidence" value="ECO:0007669"/>
    <property type="project" value="TreeGrafter"/>
</dbReference>
<keyword evidence="6" id="KW-0109">Calcium transport</keyword>
<proteinExistence type="inferred from homology"/>
<evidence type="ECO:0000256" key="8">
    <source>
        <dbReference type="ARBA" id="ARBA00022729"/>
    </source>
</evidence>
<feature type="region of interest" description="Disordered" evidence="17">
    <location>
        <begin position="921"/>
        <end position="946"/>
    </location>
</feature>
<dbReference type="EMBL" id="JAPWDV010000001">
    <property type="protein sequence ID" value="KAJ6223504.1"/>
    <property type="molecule type" value="Genomic_DNA"/>
</dbReference>
<comment type="subcellular location">
    <subcellularLocation>
        <location evidence="1">Membrane</location>
        <topology evidence="1">Multi-pass membrane protein</topology>
    </subcellularLocation>
</comment>
<feature type="domain" description="Sodium/calcium exchanger membrane region" evidence="20">
    <location>
        <begin position="1065"/>
        <end position="1155"/>
    </location>
</feature>
<gene>
    <name evidence="21" type="ORF">RDWZM_002049</name>
</gene>
<evidence type="ECO:0000256" key="9">
    <source>
        <dbReference type="ARBA" id="ARBA00022837"/>
    </source>
</evidence>
<feature type="domain" description="Sodium/calcium exchanger membrane region" evidence="20">
    <location>
        <begin position="762"/>
        <end position="908"/>
    </location>
</feature>
<dbReference type="CDD" id="cd16018">
    <property type="entry name" value="Enpp"/>
    <property type="match status" value="1"/>
</dbReference>
<evidence type="ECO:0000256" key="11">
    <source>
        <dbReference type="ARBA" id="ARBA00022958"/>
    </source>
</evidence>
<keyword evidence="4" id="KW-0050">Antiport</keyword>
<keyword evidence="7 18" id="KW-0812">Transmembrane</keyword>
<evidence type="ECO:0000256" key="16">
    <source>
        <dbReference type="ARBA" id="ARBA00023201"/>
    </source>
</evidence>
<feature type="transmembrane region" description="Helical" evidence="18">
    <location>
        <begin position="136"/>
        <end position="159"/>
    </location>
</feature>
<feature type="transmembrane region" description="Helical" evidence="18">
    <location>
        <begin position="535"/>
        <end position="557"/>
    </location>
</feature>
<evidence type="ECO:0000256" key="13">
    <source>
        <dbReference type="ARBA" id="ARBA00023053"/>
    </source>
</evidence>
<keyword evidence="9" id="KW-0106">Calcium</keyword>
<comment type="similarity">
    <text evidence="2">Belongs to the Ca(2+):cation antiporter (CaCA) (TC 2.A.19) family. SLC24A subfamily.</text>
</comment>
<keyword evidence="8 19" id="KW-0732">Signal</keyword>
<feature type="transmembrane region" description="Helical" evidence="18">
    <location>
        <begin position="394"/>
        <end position="425"/>
    </location>
</feature>
<evidence type="ECO:0000259" key="20">
    <source>
        <dbReference type="Pfam" id="PF01699"/>
    </source>
</evidence>
<accession>A0A9Q0MDL0</accession>
<dbReference type="PANTHER" id="PTHR10846">
    <property type="entry name" value="SODIUM/POTASSIUM/CALCIUM EXCHANGER"/>
    <property type="match status" value="1"/>
</dbReference>
<feature type="transmembrane region" description="Helical" evidence="18">
    <location>
        <begin position="205"/>
        <end position="229"/>
    </location>
</feature>